<keyword evidence="2" id="KW-0479">Metal-binding</keyword>
<dbReference type="PANTHER" id="PTHR31225">
    <property type="entry name" value="OS04G0344100 PROTEIN-RELATED"/>
    <property type="match status" value="1"/>
</dbReference>
<dbReference type="InterPro" id="IPR005630">
    <property type="entry name" value="Terpene_synthase_metal-bd"/>
</dbReference>
<dbReference type="GO" id="GO:0010333">
    <property type="term" value="F:terpene synthase activity"/>
    <property type="evidence" value="ECO:0007669"/>
    <property type="project" value="InterPro"/>
</dbReference>
<dbReference type="Proteomes" id="UP000631114">
    <property type="component" value="Unassembled WGS sequence"/>
</dbReference>
<sequence length="234" mass="26646">MSSSPNLVCPSFNSAGANSSFCLPQDLFFCFSVLNSRMSSHSLVSFLYFVYCSWVDQCKSYLLESKWFHTGYKATLAGYLDNGCISVAGTLLDFHVYVSMTPRITKEALDYLQGYPDLIRWASMAFRIVDDFGTSEDELGRGDVPKAIQCYMHDTGVSFQVAREQLRHLANEAWKKQNREQWVAKSPLPESYVNAVTDLTRRAEIFYQYEDGFGIPDNETENRIRSLMVDPIPL</sequence>
<protein>
    <recommendedName>
        <fullName evidence="4">Terpene synthase metal-binding domain-containing protein</fullName>
    </recommendedName>
</protein>
<keyword evidence="6" id="KW-1185">Reference proteome</keyword>
<evidence type="ECO:0000256" key="1">
    <source>
        <dbReference type="ARBA" id="ARBA00001946"/>
    </source>
</evidence>
<dbReference type="InterPro" id="IPR050148">
    <property type="entry name" value="Terpene_synthase-like"/>
</dbReference>
<feature type="domain" description="Terpene synthase metal-binding" evidence="4">
    <location>
        <begin position="35"/>
        <end position="176"/>
    </location>
</feature>
<comment type="cofactor">
    <cofactor evidence="1">
        <name>Mg(2+)</name>
        <dbReference type="ChEBI" id="CHEBI:18420"/>
    </cofactor>
</comment>
<dbReference type="AlphaFoldDB" id="A0A835ICL5"/>
<dbReference type="GO" id="GO:0016114">
    <property type="term" value="P:terpenoid biosynthetic process"/>
    <property type="evidence" value="ECO:0007669"/>
    <property type="project" value="InterPro"/>
</dbReference>
<accession>A0A835ICL5</accession>
<dbReference type="OrthoDB" id="1936865at2759"/>
<name>A0A835ICL5_9MAGN</name>
<dbReference type="PANTHER" id="PTHR31225:SF252">
    <property type="entry name" value="TERPENE SYNTHASE 12-RELATED"/>
    <property type="match status" value="1"/>
</dbReference>
<proteinExistence type="predicted"/>
<dbReference type="Gene3D" id="1.10.600.10">
    <property type="entry name" value="Farnesyl Diphosphate Synthase"/>
    <property type="match status" value="1"/>
</dbReference>
<evidence type="ECO:0000313" key="5">
    <source>
        <dbReference type="EMBL" id="KAF9614088.1"/>
    </source>
</evidence>
<dbReference type="InterPro" id="IPR008949">
    <property type="entry name" value="Isoprenoid_synthase_dom_sf"/>
</dbReference>
<evidence type="ECO:0000259" key="4">
    <source>
        <dbReference type="Pfam" id="PF03936"/>
    </source>
</evidence>
<evidence type="ECO:0000256" key="3">
    <source>
        <dbReference type="ARBA" id="ARBA00022842"/>
    </source>
</evidence>
<evidence type="ECO:0000313" key="6">
    <source>
        <dbReference type="Proteomes" id="UP000631114"/>
    </source>
</evidence>
<gene>
    <name evidence="5" type="ORF">IFM89_015087</name>
</gene>
<dbReference type="Pfam" id="PF03936">
    <property type="entry name" value="Terpene_synth_C"/>
    <property type="match status" value="1"/>
</dbReference>
<reference evidence="5 6" key="1">
    <citation type="submission" date="2020-10" db="EMBL/GenBank/DDBJ databases">
        <title>The Coptis chinensis genome and diversification of protoberbering-type alkaloids.</title>
        <authorList>
            <person name="Wang B."/>
            <person name="Shu S."/>
            <person name="Song C."/>
            <person name="Liu Y."/>
        </authorList>
    </citation>
    <scope>NUCLEOTIDE SEQUENCE [LARGE SCALE GENOMIC DNA]</scope>
    <source>
        <strain evidence="5">HL-2020</strain>
        <tissue evidence="5">Leaf</tissue>
    </source>
</reference>
<dbReference type="GO" id="GO:0000287">
    <property type="term" value="F:magnesium ion binding"/>
    <property type="evidence" value="ECO:0007669"/>
    <property type="project" value="InterPro"/>
</dbReference>
<comment type="caution">
    <text evidence="5">The sequence shown here is derived from an EMBL/GenBank/DDBJ whole genome shotgun (WGS) entry which is preliminary data.</text>
</comment>
<organism evidence="5 6">
    <name type="scientific">Coptis chinensis</name>
    <dbReference type="NCBI Taxonomy" id="261450"/>
    <lineage>
        <taxon>Eukaryota</taxon>
        <taxon>Viridiplantae</taxon>
        <taxon>Streptophyta</taxon>
        <taxon>Embryophyta</taxon>
        <taxon>Tracheophyta</taxon>
        <taxon>Spermatophyta</taxon>
        <taxon>Magnoliopsida</taxon>
        <taxon>Ranunculales</taxon>
        <taxon>Ranunculaceae</taxon>
        <taxon>Coptidoideae</taxon>
        <taxon>Coptis</taxon>
    </lineage>
</organism>
<evidence type="ECO:0000256" key="2">
    <source>
        <dbReference type="ARBA" id="ARBA00022723"/>
    </source>
</evidence>
<dbReference type="SUPFAM" id="SSF48576">
    <property type="entry name" value="Terpenoid synthases"/>
    <property type="match status" value="1"/>
</dbReference>
<keyword evidence="3" id="KW-0460">Magnesium</keyword>
<dbReference type="EMBL" id="JADFTS010000003">
    <property type="protein sequence ID" value="KAF9614088.1"/>
    <property type="molecule type" value="Genomic_DNA"/>
</dbReference>